<dbReference type="Gene3D" id="3.30.2010.10">
    <property type="entry name" value="Metalloproteases ('zincins'), catalytic domain"/>
    <property type="match status" value="1"/>
</dbReference>
<evidence type="ECO:0000259" key="14">
    <source>
        <dbReference type="Pfam" id="PF16491"/>
    </source>
</evidence>
<feature type="binding site" evidence="9">
    <location>
        <position position="513"/>
    </location>
    <ligand>
        <name>Zn(2+)</name>
        <dbReference type="ChEBI" id="CHEBI:29105"/>
        <note>catalytic</note>
    </ligand>
</feature>
<evidence type="ECO:0000256" key="11">
    <source>
        <dbReference type="SAM" id="MobiDB-lite"/>
    </source>
</evidence>
<keyword evidence="12" id="KW-1133">Transmembrane helix</keyword>
<feature type="transmembrane region" description="Helical" evidence="12">
    <location>
        <begin position="522"/>
        <end position="546"/>
    </location>
</feature>
<dbReference type="GO" id="GO:0046872">
    <property type="term" value="F:metal ion binding"/>
    <property type="evidence" value="ECO:0007669"/>
    <property type="project" value="UniProtKB-KW"/>
</dbReference>
<feature type="transmembrane region" description="Helical" evidence="12">
    <location>
        <begin position="340"/>
        <end position="364"/>
    </location>
</feature>
<keyword evidence="2" id="KW-0645">Protease</keyword>
<evidence type="ECO:0000256" key="5">
    <source>
        <dbReference type="ARBA" id="ARBA00022833"/>
    </source>
</evidence>
<organism evidence="15 16">
    <name type="scientific">Streblomastix strix</name>
    <dbReference type="NCBI Taxonomy" id="222440"/>
    <lineage>
        <taxon>Eukaryota</taxon>
        <taxon>Metamonada</taxon>
        <taxon>Preaxostyla</taxon>
        <taxon>Oxymonadida</taxon>
        <taxon>Streblomastigidae</taxon>
        <taxon>Streblomastix</taxon>
    </lineage>
</organism>
<feature type="binding site" evidence="9">
    <location>
        <position position="509"/>
    </location>
    <ligand>
        <name>Zn(2+)</name>
        <dbReference type="ChEBI" id="CHEBI:29105"/>
        <note>catalytic</note>
    </ligand>
</feature>
<feature type="transmembrane region" description="Helical" evidence="12">
    <location>
        <begin position="222"/>
        <end position="244"/>
    </location>
</feature>
<feature type="transmembrane region" description="Helical" evidence="12">
    <location>
        <begin position="159"/>
        <end position="177"/>
    </location>
</feature>
<evidence type="ECO:0000256" key="3">
    <source>
        <dbReference type="ARBA" id="ARBA00022723"/>
    </source>
</evidence>
<comment type="catalytic activity">
    <reaction evidence="7">
        <text>Hydrolyzes the peptide bond -P2-(S-farnesyl or geranylgeranyl)C-P1'-P2'-P3'-COOH where P1' and P2' are amino acids with aliphatic side chains and P3' is any C-terminal residue.</text>
        <dbReference type="EC" id="3.4.24.84"/>
    </reaction>
</comment>
<dbReference type="AlphaFoldDB" id="A0A5J4X8K6"/>
<evidence type="ECO:0000256" key="8">
    <source>
        <dbReference type="PIRSR" id="PIRSR627057-1"/>
    </source>
</evidence>
<feature type="compositionally biased region" description="Basic and acidic residues" evidence="11">
    <location>
        <begin position="447"/>
        <end position="458"/>
    </location>
</feature>
<sequence length="688" mass="79798">MQLISCANSIALLLGPLIIVIYSSKIREMFKWKAFLKTFLIFVATTLIKMIFSITVDQFVDNESFNFAQGLAAFVESVMDEAGIGFAIQKGTGTESRVWTTGWTWSLCFCLFVRLFPVFVEANRPEFKIDSVIHAIHGSTEILTYTSLSLALWMLMLPWPYIAVGLLTAQFVLFYYINDRQIRRHKNPDTPDLVQYVMTDEEYKSTNEQLVKNKTYAQKTSIIGLVIQIFMILSKIYPKIYYIAGDIITKYIGANAAPFWQTSLFFILQTLLEEVISLPFSLYHVFVHAKDSEFNKTSGAQFFKDLIFNFVLGIVMGIPMYLGLFWVLDQHFGGDYYWLYGFAFFTGFTIIMQVLYPLFIMPFVNKFTPLKQIDSDVFDKVNQFCEKLGFKTDNIVVMDTSKRDSHSNAMMMDSFGVRRIILFDSLLTLAGIDTKAKDNKFQEKIETKQLDQNKKQDNNDGEQQKPLFDQQNENQKENKEEIVEIIEQKEPERRPAVISVDNICAVLAHEIGHQKHRHIYQLLISILSQVLFFFWLFSVFAKSPIFPYIYGFVDKDGNTDKEYRQILAVLLGIMGIAIPLGQFMSPLWAWVTRHFEVVADEYAKNNGQDLGTALVILFQQNLKDLNPDPLYSFFYDNHPPLRDRLKALNWKGDASLVQKRSDMRKLMKEIEEKEQKEIQRKKDEQKRK</sequence>
<comment type="caution">
    <text evidence="15">The sequence shown here is derived from an EMBL/GenBank/DDBJ whole genome shotgun (WGS) entry which is preliminary data.</text>
</comment>
<comment type="cofactor">
    <cofactor evidence="9">
        <name>Zn(2+)</name>
        <dbReference type="ChEBI" id="CHEBI:29105"/>
    </cofactor>
    <text evidence="9">Binds 1 zinc ion per subunit.</text>
</comment>
<proteinExistence type="predicted"/>
<protein>
    <recommendedName>
        <fullName evidence="1">Ste24 endopeptidase</fullName>
        <ecNumber evidence="1">3.4.24.84</ecNumber>
    </recommendedName>
</protein>
<feature type="domain" description="CAAX prenyl protease 1 N-terminal" evidence="14">
    <location>
        <begin position="183"/>
        <end position="366"/>
    </location>
</feature>
<evidence type="ECO:0000313" key="15">
    <source>
        <dbReference type="EMBL" id="KAA6403581.1"/>
    </source>
</evidence>
<evidence type="ECO:0000256" key="10">
    <source>
        <dbReference type="SAM" id="Coils"/>
    </source>
</evidence>
<keyword evidence="4" id="KW-0378">Hydrolase</keyword>
<dbReference type="PANTHER" id="PTHR10120">
    <property type="entry name" value="CAAX PRENYL PROTEASE 1"/>
    <property type="match status" value="1"/>
</dbReference>
<evidence type="ECO:0000256" key="2">
    <source>
        <dbReference type="ARBA" id="ARBA00022670"/>
    </source>
</evidence>
<evidence type="ECO:0000256" key="6">
    <source>
        <dbReference type="ARBA" id="ARBA00023049"/>
    </source>
</evidence>
<feature type="transmembrane region" description="Helical" evidence="12">
    <location>
        <begin position="306"/>
        <end position="328"/>
    </location>
</feature>
<dbReference type="GO" id="GO:0004222">
    <property type="term" value="F:metalloendopeptidase activity"/>
    <property type="evidence" value="ECO:0007669"/>
    <property type="project" value="InterPro"/>
</dbReference>
<gene>
    <name evidence="15" type="ORF">EZS28_000893</name>
</gene>
<evidence type="ECO:0000256" key="1">
    <source>
        <dbReference type="ARBA" id="ARBA00012336"/>
    </source>
</evidence>
<keyword evidence="6" id="KW-0482">Metalloprotease</keyword>
<evidence type="ECO:0000256" key="9">
    <source>
        <dbReference type="PIRSR" id="PIRSR627057-2"/>
    </source>
</evidence>
<keyword evidence="10" id="KW-0175">Coiled coil</keyword>
<accession>A0A5J4X8K6</accession>
<dbReference type="EMBL" id="SNRW01000084">
    <property type="protein sequence ID" value="KAA6403581.1"/>
    <property type="molecule type" value="Genomic_DNA"/>
</dbReference>
<feature type="transmembrane region" description="Helical" evidence="12">
    <location>
        <begin position="34"/>
        <end position="56"/>
    </location>
</feature>
<dbReference type="OrthoDB" id="360839at2759"/>
<dbReference type="Proteomes" id="UP000324800">
    <property type="component" value="Unassembled WGS sequence"/>
</dbReference>
<feature type="active site" description="Proton donor" evidence="8">
    <location>
        <position position="600"/>
    </location>
</feature>
<name>A0A5J4X8K6_9EUKA</name>
<keyword evidence="5 9" id="KW-0862">Zinc</keyword>
<feature type="coiled-coil region" evidence="10">
    <location>
        <begin position="656"/>
        <end position="688"/>
    </location>
</feature>
<dbReference type="InterPro" id="IPR001915">
    <property type="entry name" value="Peptidase_M48"/>
</dbReference>
<evidence type="ECO:0000256" key="12">
    <source>
        <dbReference type="SAM" id="Phobius"/>
    </source>
</evidence>
<evidence type="ECO:0000256" key="7">
    <source>
        <dbReference type="ARBA" id="ARBA00044456"/>
    </source>
</evidence>
<feature type="binding site" evidence="9">
    <location>
        <position position="596"/>
    </location>
    <ligand>
        <name>Zn(2+)</name>
        <dbReference type="ChEBI" id="CHEBI:29105"/>
        <note>catalytic</note>
    </ligand>
</feature>
<dbReference type="InterPro" id="IPR032456">
    <property type="entry name" value="Peptidase_M48_N"/>
</dbReference>
<feature type="transmembrane region" description="Helical" evidence="12">
    <location>
        <begin position="264"/>
        <end position="286"/>
    </location>
</feature>
<dbReference type="GO" id="GO:0071586">
    <property type="term" value="P:CAAX-box protein processing"/>
    <property type="evidence" value="ECO:0007669"/>
    <property type="project" value="InterPro"/>
</dbReference>
<dbReference type="EC" id="3.4.24.84" evidence="1"/>
<evidence type="ECO:0000259" key="13">
    <source>
        <dbReference type="Pfam" id="PF01435"/>
    </source>
</evidence>
<dbReference type="Pfam" id="PF16491">
    <property type="entry name" value="Peptidase_M48_N"/>
    <property type="match status" value="1"/>
</dbReference>
<keyword evidence="12" id="KW-0472">Membrane</keyword>
<feature type="transmembrane region" description="Helical" evidence="12">
    <location>
        <begin position="566"/>
        <end position="584"/>
    </location>
</feature>
<dbReference type="Pfam" id="PF01435">
    <property type="entry name" value="Peptidase_M48"/>
    <property type="match status" value="1"/>
</dbReference>
<feature type="domain" description="Peptidase M48" evidence="13">
    <location>
        <begin position="376"/>
        <end position="649"/>
    </location>
</feature>
<evidence type="ECO:0000256" key="4">
    <source>
        <dbReference type="ARBA" id="ARBA00022801"/>
    </source>
</evidence>
<dbReference type="Pfam" id="PF09767">
    <property type="entry name" value="DUF2053"/>
    <property type="match status" value="1"/>
</dbReference>
<feature type="transmembrane region" description="Helical" evidence="12">
    <location>
        <begin position="6"/>
        <end position="22"/>
    </location>
</feature>
<dbReference type="InterPro" id="IPR019164">
    <property type="entry name" value="TMEM147"/>
</dbReference>
<dbReference type="CDD" id="cd07343">
    <property type="entry name" value="M48A_Zmpste24p_like"/>
    <property type="match status" value="1"/>
</dbReference>
<feature type="active site" evidence="8">
    <location>
        <position position="510"/>
    </location>
</feature>
<keyword evidence="3 9" id="KW-0479">Metal-binding</keyword>
<feature type="region of interest" description="Disordered" evidence="11">
    <location>
        <begin position="447"/>
        <end position="475"/>
    </location>
</feature>
<reference evidence="15 16" key="1">
    <citation type="submission" date="2019-03" db="EMBL/GenBank/DDBJ databases">
        <title>Single cell metagenomics reveals metabolic interactions within the superorganism composed of flagellate Streblomastix strix and complex community of Bacteroidetes bacteria on its surface.</title>
        <authorList>
            <person name="Treitli S.C."/>
            <person name="Kolisko M."/>
            <person name="Husnik F."/>
            <person name="Keeling P."/>
            <person name="Hampl V."/>
        </authorList>
    </citation>
    <scope>NUCLEOTIDE SEQUENCE [LARGE SCALE GENOMIC DNA]</scope>
    <source>
        <strain evidence="15">ST1C</strain>
    </source>
</reference>
<dbReference type="InterPro" id="IPR027057">
    <property type="entry name" value="CAXX_Prtase_1"/>
</dbReference>
<keyword evidence="12" id="KW-0812">Transmembrane</keyword>
<evidence type="ECO:0000313" key="16">
    <source>
        <dbReference type="Proteomes" id="UP000324800"/>
    </source>
</evidence>